<evidence type="ECO:0000313" key="2">
    <source>
        <dbReference type="EMBL" id="TDM01141.1"/>
    </source>
</evidence>
<evidence type="ECO:0000313" key="3">
    <source>
        <dbReference type="Proteomes" id="UP000295328"/>
    </source>
</evidence>
<keyword evidence="1" id="KW-0812">Transmembrane</keyword>
<dbReference type="Proteomes" id="UP000295328">
    <property type="component" value="Unassembled WGS sequence"/>
</dbReference>
<evidence type="ECO:0000256" key="1">
    <source>
        <dbReference type="SAM" id="Phobius"/>
    </source>
</evidence>
<sequence>MSCPYHYEEKKKSKLPLIAGLAVGAVSIGYTLFKQQSAHKGQDEMKSFNKKVGHEFYMPHFMVKNVRLETAETTLTVNVDYRINKVLNDYLVNNRPDYYFKLILPEQYQSLFEENERVIKGEDLVGGEDRADYTVSFQFEAKPQTKSDEIKAIEVSDKIQMTILDDENNVLNDFPDVYNAANIIRY</sequence>
<keyword evidence="1" id="KW-0472">Membrane</keyword>
<dbReference type="EMBL" id="SCWE01000006">
    <property type="protein sequence ID" value="TDM01141.1"/>
    <property type="molecule type" value="Genomic_DNA"/>
</dbReference>
<organism evidence="2 3">
    <name type="scientific">Macrococcus hajekii</name>
    <dbReference type="NCBI Taxonomy" id="198482"/>
    <lineage>
        <taxon>Bacteria</taxon>
        <taxon>Bacillati</taxon>
        <taxon>Bacillota</taxon>
        <taxon>Bacilli</taxon>
        <taxon>Bacillales</taxon>
        <taxon>Staphylococcaceae</taxon>
        <taxon>Macrococcus</taxon>
    </lineage>
</organism>
<keyword evidence="3" id="KW-1185">Reference proteome</keyword>
<dbReference type="OrthoDB" id="2418243at2"/>
<name>A0A4R6BHS9_9STAP</name>
<proteinExistence type="predicted"/>
<accession>A0A4R6BHS9</accession>
<keyword evidence="1" id="KW-1133">Transmembrane helix</keyword>
<dbReference type="AlphaFoldDB" id="A0A4R6BHS9"/>
<reference evidence="2 3" key="1">
    <citation type="submission" date="2019-01" db="EMBL/GenBank/DDBJ databases">
        <title>Draft genome sequences of the type strains of six Macrococcus species.</title>
        <authorList>
            <person name="Mazhar S."/>
            <person name="Altermann E."/>
            <person name="Hill C."/>
            <person name="Mcauliffe O."/>
        </authorList>
    </citation>
    <scope>NUCLEOTIDE SEQUENCE [LARGE SCALE GENOMIC DNA]</scope>
    <source>
        <strain evidence="2 3">CCM4809</strain>
    </source>
</reference>
<dbReference type="RefSeq" id="WP_133430672.1">
    <property type="nucleotide sequence ID" value="NZ_BMCC01000006.1"/>
</dbReference>
<comment type="caution">
    <text evidence="2">The sequence shown here is derived from an EMBL/GenBank/DDBJ whole genome shotgun (WGS) entry which is preliminary data.</text>
</comment>
<gene>
    <name evidence="2" type="ORF">ERX37_10700</name>
</gene>
<protein>
    <submittedName>
        <fullName evidence="2">Uncharacterized protein</fullName>
    </submittedName>
</protein>
<feature type="transmembrane region" description="Helical" evidence="1">
    <location>
        <begin position="15"/>
        <end position="33"/>
    </location>
</feature>